<accession>A0A6A6ZDE8</accession>
<dbReference type="EMBL" id="MU006247">
    <property type="protein sequence ID" value="KAF2819050.1"/>
    <property type="molecule type" value="Genomic_DNA"/>
</dbReference>
<dbReference type="AlphaFoldDB" id="A0A6A6ZDE8"/>
<keyword evidence="3" id="KW-1185">Reference proteome</keyword>
<dbReference type="Proteomes" id="UP000799424">
    <property type="component" value="Unassembled WGS sequence"/>
</dbReference>
<dbReference type="PANTHER" id="PTHR38846:SF1">
    <property type="entry name" value="C3H1-TYPE DOMAIN-CONTAINING PROTEIN"/>
    <property type="match status" value="1"/>
</dbReference>
<feature type="compositionally biased region" description="Polar residues" evidence="1">
    <location>
        <begin position="112"/>
        <end position="128"/>
    </location>
</feature>
<evidence type="ECO:0000256" key="1">
    <source>
        <dbReference type="SAM" id="MobiDB-lite"/>
    </source>
</evidence>
<proteinExistence type="predicted"/>
<evidence type="ECO:0000313" key="3">
    <source>
        <dbReference type="Proteomes" id="UP000799424"/>
    </source>
</evidence>
<dbReference type="OrthoDB" id="6105938at2759"/>
<protein>
    <submittedName>
        <fullName evidence="2">Uncharacterized protein</fullName>
    </submittedName>
</protein>
<reference evidence="2" key="1">
    <citation type="journal article" date="2020" name="Stud. Mycol.">
        <title>101 Dothideomycetes genomes: a test case for predicting lifestyles and emergence of pathogens.</title>
        <authorList>
            <person name="Haridas S."/>
            <person name="Albert R."/>
            <person name="Binder M."/>
            <person name="Bloem J."/>
            <person name="Labutti K."/>
            <person name="Salamov A."/>
            <person name="Andreopoulos B."/>
            <person name="Baker S."/>
            <person name="Barry K."/>
            <person name="Bills G."/>
            <person name="Bluhm B."/>
            <person name="Cannon C."/>
            <person name="Castanera R."/>
            <person name="Culley D."/>
            <person name="Daum C."/>
            <person name="Ezra D."/>
            <person name="Gonzalez J."/>
            <person name="Henrissat B."/>
            <person name="Kuo A."/>
            <person name="Liang C."/>
            <person name="Lipzen A."/>
            <person name="Lutzoni F."/>
            <person name="Magnuson J."/>
            <person name="Mondo S."/>
            <person name="Nolan M."/>
            <person name="Ohm R."/>
            <person name="Pangilinan J."/>
            <person name="Park H.-J."/>
            <person name="Ramirez L."/>
            <person name="Alfaro M."/>
            <person name="Sun H."/>
            <person name="Tritt A."/>
            <person name="Yoshinaga Y."/>
            <person name="Zwiers L.-H."/>
            <person name="Turgeon B."/>
            <person name="Goodwin S."/>
            <person name="Spatafora J."/>
            <person name="Crous P."/>
            <person name="Grigoriev I."/>
        </authorList>
    </citation>
    <scope>NUCLEOTIDE SEQUENCE</scope>
    <source>
        <strain evidence="2">CBS 113818</strain>
    </source>
</reference>
<dbReference type="PANTHER" id="PTHR38846">
    <property type="entry name" value="C3H1-TYPE DOMAIN-CONTAINING PROTEIN"/>
    <property type="match status" value="1"/>
</dbReference>
<sequence>MQTADFAKVVEDVLGEVIEAVCVSTEKPSAEQDIAELTQDLLTAAQQIAELTHVPLEDVQEPDLVGRMRRFSTESDMSSYSIVSSAPSVHSLDSNGLLTTEVADDAAIVEQAESSAQVSDTSESTPTRQLLDLVPTPEANVPEAALPTVKHRAPLSLVPIPEGQTYKPDPPTIEQEDENDEAPVAVVSKFWLQFPDFVPVATATFNAEFRRLAKLRGWNAKDQKKHRVEALNAEVAFHYGMCLDKLDRWQQLCADVGIKNAPTSITKCRKALRPVMVNLHNLIDHRRNPNTEVRRFKTCSEFSKYTSKGRTFPRECAKQDGFIKVLLKKM</sequence>
<gene>
    <name evidence="2" type="ORF">CC86DRAFT_432475</name>
</gene>
<name>A0A6A6ZDE8_9PLEO</name>
<evidence type="ECO:0000313" key="2">
    <source>
        <dbReference type="EMBL" id="KAF2819050.1"/>
    </source>
</evidence>
<organism evidence="2 3">
    <name type="scientific">Ophiobolus disseminans</name>
    <dbReference type="NCBI Taxonomy" id="1469910"/>
    <lineage>
        <taxon>Eukaryota</taxon>
        <taxon>Fungi</taxon>
        <taxon>Dikarya</taxon>
        <taxon>Ascomycota</taxon>
        <taxon>Pezizomycotina</taxon>
        <taxon>Dothideomycetes</taxon>
        <taxon>Pleosporomycetidae</taxon>
        <taxon>Pleosporales</taxon>
        <taxon>Pleosporineae</taxon>
        <taxon>Phaeosphaeriaceae</taxon>
        <taxon>Ophiobolus</taxon>
    </lineage>
</organism>
<feature type="region of interest" description="Disordered" evidence="1">
    <location>
        <begin position="112"/>
        <end position="135"/>
    </location>
</feature>